<dbReference type="EC" id="1.6.5.9" evidence="3"/>
<evidence type="ECO:0000259" key="13">
    <source>
        <dbReference type="Pfam" id="PF07992"/>
    </source>
</evidence>
<dbReference type="PANTHER" id="PTHR43706">
    <property type="entry name" value="NADH DEHYDROGENASE"/>
    <property type="match status" value="1"/>
</dbReference>
<dbReference type="InterPro" id="IPR036188">
    <property type="entry name" value="FAD/NAD-bd_sf"/>
</dbReference>
<accession>A0A7R9XZJ4</accession>
<name>A0A7R9XZJ4_MICPS</name>
<dbReference type="GO" id="GO:0005743">
    <property type="term" value="C:mitochondrial inner membrane"/>
    <property type="evidence" value="ECO:0007669"/>
    <property type="project" value="UniProtKB-SubCell"/>
</dbReference>
<keyword evidence="5" id="KW-0472">Membrane</keyword>
<comment type="similarity">
    <text evidence="2">Belongs to the NADH dehydrogenase family.</text>
</comment>
<keyword evidence="5" id="KW-0999">Mitochondrion inner membrane</keyword>
<keyword evidence="6" id="KW-0274">FAD</keyword>
<evidence type="ECO:0000256" key="3">
    <source>
        <dbReference type="ARBA" id="ARBA00012637"/>
    </source>
</evidence>
<evidence type="ECO:0000256" key="12">
    <source>
        <dbReference type="SAM" id="MobiDB-lite"/>
    </source>
</evidence>
<evidence type="ECO:0000256" key="4">
    <source>
        <dbReference type="ARBA" id="ARBA00022630"/>
    </source>
</evidence>
<dbReference type="GO" id="GO:0050136">
    <property type="term" value="F:NADH dehydrogenase (quinone) (non-electrogenic) activity"/>
    <property type="evidence" value="ECO:0007669"/>
    <property type="project" value="UniProtKB-EC"/>
</dbReference>
<dbReference type="InterPro" id="IPR045024">
    <property type="entry name" value="NDH-2"/>
</dbReference>
<evidence type="ECO:0000256" key="9">
    <source>
        <dbReference type="ARBA" id="ARBA00023027"/>
    </source>
</evidence>
<dbReference type="EMBL" id="HBDY01006253">
    <property type="protein sequence ID" value="CAD8235396.1"/>
    <property type="molecule type" value="Transcribed_RNA"/>
</dbReference>
<protein>
    <recommendedName>
        <fullName evidence="3">NADH:ubiquinone reductase (non-electrogenic)</fullName>
        <ecNumber evidence="3">1.6.5.9</ecNumber>
    </recommendedName>
</protein>
<evidence type="ECO:0000256" key="8">
    <source>
        <dbReference type="ARBA" id="ARBA00023002"/>
    </source>
</evidence>
<evidence type="ECO:0000256" key="5">
    <source>
        <dbReference type="ARBA" id="ARBA00022792"/>
    </source>
</evidence>
<evidence type="ECO:0000256" key="6">
    <source>
        <dbReference type="ARBA" id="ARBA00022827"/>
    </source>
</evidence>
<comment type="catalytic activity">
    <reaction evidence="11">
        <text>a ubiquinone + NADH + H(+) = a ubiquinol + NAD(+)</text>
        <dbReference type="Rhea" id="RHEA:23152"/>
        <dbReference type="Rhea" id="RHEA-COMP:9565"/>
        <dbReference type="Rhea" id="RHEA-COMP:9566"/>
        <dbReference type="ChEBI" id="CHEBI:15378"/>
        <dbReference type="ChEBI" id="CHEBI:16389"/>
        <dbReference type="ChEBI" id="CHEBI:17976"/>
        <dbReference type="ChEBI" id="CHEBI:57540"/>
        <dbReference type="ChEBI" id="CHEBI:57945"/>
    </reaction>
</comment>
<evidence type="ECO:0000256" key="7">
    <source>
        <dbReference type="ARBA" id="ARBA00022946"/>
    </source>
</evidence>
<keyword evidence="8" id="KW-0560">Oxidoreductase</keyword>
<keyword evidence="9" id="KW-0520">NAD</keyword>
<dbReference type="InterPro" id="IPR023753">
    <property type="entry name" value="FAD/NAD-binding_dom"/>
</dbReference>
<dbReference type="Pfam" id="PF07992">
    <property type="entry name" value="Pyr_redox_2"/>
    <property type="match status" value="1"/>
</dbReference>
<dbReference type="PANTHER" id="PTHR43706:SF47">
    <property type="entry name" value="EXTERNAL NADH-UBIQUINONE OXIDOREDUCTASE 1, MITOCHONDRIAL-RELATED"/>
    <property type="match status" value="1"/>
</dbReference>
<dbReference type="SUPFAM" id="SSF51905">
    <property type="entry name" value="FAD/NAD(P)-binding domain"/>
    <property type="match status" value="2"/>
</dbReference>
<evidence type="ECO:0000313" key="15">
    <source>
        <dbReference type="EMBL" id="CAD8235396.1"/>
    </source>
</evidence>
<feature type="region of interest" description="Disordered" evidence="12">
    <location>
        <begin position="17"/>
        <end position="60"/>
    </location>
</feature>
<evidence type="ECO:0000256" key="2">
    <source>
        <dbReference type="ARBA" id="ARBA00005272"/>
    </source>
</evidence>
<sequence>MSHAAIGAASSALLARSPSLRSKSTRASRAKSSSKTAIVAPTRAAIAEPETTRPPSARASGRKRVVVLGSGWGAISFVKSLSASAPYDVVLVSPRNYFLYTPLLPGAATGAVEERSIVEPIRRPIAEKGYKYFEAACVGVDAETKTITCRAADATFDATVPFSDLATRTEANAMACPWHTFDVEYDYLVTAVGAVPNTFGVKGVEENCLFFKEIADASRFRREVSERFERATLPDVPEERIREILTFVVIGAGPTGVELAAELYDMVYQDIAKMYPSRLIPLVSIKIVDLQEKILSAYDRRIAEYATDFFQRANIDCLLNKQVNEVKENAVVLTDNVTKVTEEVPFGMAVWCTGIKLNPLCEKIMNALPEGSQENRRSLATDKNLRVKGSGGSIFALGDCATIERPRSIGKAVDLFRSAAKCSVDGVCDSSLSKEETKACLQSGVSEFPHLEEVINNIDDAFAKYADKDTGRCAFEGFQAMLTEVDNGLRALPATAQVAKQEGEHLAAFFNAADGDAAALASDDSQFNYVHKGSLAYIGKDAAVADIPGFTIVKGLAAGIIWKSFETISQVSVRNIFLVAADMVRTKLFGRDISRFN</sequence>
<feature type="domain" description="External alternative NADH-ubiquinone oxidoreductase-like C-terminal" evidence="14">
    <location>
        <begin position="531"/>
        <end position="592"/>
    </location>
</feature>
<reference evidence="15" key="1">
    <citation type="submission" date="2021-01" db="EMBL/GenBank/DDBJ databases">
        <authorList>
            <person name="Corre E."/>
            <person name="Pelletier E."/>
            <person name="Niang G."/>
            <person name="Scheremetjew M."/>
            <person name="Finn R."/>
            <person name="Kale V."/>
            <person name="Holt S."/>
            <person name="Cochrane G."/>
            <person name="Meng A."/>
            <person name="Brown T."/>
            <person name="Cohen L."/>
        </authorList>
    </citation>
    <scope>NUCLEOTIDE SEQUENCE</scope>
    <source>
        <strain evidence="15">RCC1614</strain>
    </source>
</reference>
<keyword evidence="7" id="KW-0809">Transit peptide</keyword>
<comment type="catalytic activity">
    <reaction evidence="10">
        <text>a quinone + NADH + H(+) = a quinol + NAD(+)</text>
        <dbReference type="Rhea" id="RHEA:46160"/>
        <dbReference type="ChEBI" id="CHEBI:15378"/>
        <dbReference type="ChEBI" id="CHEBI:24646"/>
        <dbReference type="ChEBI" id="CHEBI:57540"/>
        <dbReference type="ChEBI" id="CHEBI:57945"/>
        <dbReference type="ChEBI" id="CHEBI:132124"/>
        <dbReference type="EC" id="1.6.5.9"/>
    </reaction>
</comment>
<comment type="subcellular location">
    <subcellularLocation>
        <location evidence="1">Mitochondrion inner membrane</location>
        <topology evidence="1">Peripheral membrane protein</topology>
    </subcellularLocation>
</comment>
<evidence type="ECO:0000256" key="10">
    <source>
        <dbReference type="ARBA" id="ARBA00047599"/>
    </source>
</evidence>
<evidence type="ECO:0000256" key="1">
    <source>
        <dbReference type="ARBA" id="ARBA00004637"/>
    </source>
</evidence>
<evidence type="ECO:0000259" key="14">
    <source>
        <dbReference type="Pfam" id="PF22366"/>
    </source>
</evidence>
<feature type="domain" description="FAD/NAD(P)-binding" evidence="13">
    <location>
        <begin position="64"/>
        <end position="413"/>
    </location>
</feature>
<dbReference type="OMA" id="CTGIKLN"/>
<dbReference type="InterPro" id="IPR054585">
    <property type="entry name" value="NDH2-like_C"/>
</dbReference>
<gene>
    <name evidence="15" type="ORF">MPUS1402_LOCUS4689</name>
</gene>
<dbReference type="AlphaFoldDB" id="A0A7R9XZJ4"/>
<proteinExistence type="inferred from homology"/>
<organism evidence="15">
    <name type="scientific">Micromonas pusilla</name>
    <name type="common">Picoplanktonic green alga</name>
    <name type="synonym">Chromulina pusilla</name>
    <dbReference type="NCBI Taxonomy" id="38833"/>
    <lineage>
        <taxon>Eukaryota</taxon>
        <taxon>Viridiplantae</taxon>
        <taxon>Chlorophyta</taxon>
        <taxon>Mamiellophyceae</taxon>
        <taxon>Mamiellales</taxon>
        <taxon>Mamiellaceae</taxon>
        <taxon>Micromonas</taxon>
    </lineage>
</organism>
<dbReference type="Pfam" id="PF22366">
    <property type="entry name" value="NDH2_C"/>
    <property type="match status" value="1"/>
</dbReference>
<keyword evidence="5" id="KW-0496">Mitochondrion</keyword>
<evidence type="ECO:0000256" key="11">
    <source>
        <dbReference type="ARBA" id="ARBA00049010"/>
    </source>
</evidence>
<keyword evidence="4" id="KW-0285">Flavoprotein</keyword>
<dbReference type="Gene3D" id="3.50.50.100">
    <property type="match status" value="2"/>
</dbReference>